<gene>
    <name evidence="1" type="ORF">AB6A40_006987</name>
</gene>
<proteinExistence type="predicted"/>
<protein>
    <submittedName>
        <fullName evidence="1">Uncharacterized protein</fullName>
    </submittedName>
</protein>
<organism evidence="1 2">
    <name type="scientific">Gnathostoma spinigerum</name>
    <dbReference type="NCBI Taxonomy" id="75299"/>
    <lineage>
        <taxon>Eukaryota</taxon>
        <taxon>Metazoa</taxon>
        <taxon>Ecdysozoa</taxon>
        <taxon>Nematoda</taxon>
        <taxon>Chromadorea</taxon>
        <taxon>Rhabditida</taxon>
        <taxon>Spirurina</taxon>
        <taxon>Gnathostomatomorpha</taxon>
        <taxon>Gnathostomatoidea</taxon>
        <taxon>Gnathostomatidae</taxon>
        <taxon>Gnathostoma</taxon>
    </lineage>
</organism>
<sequence>MELFIGSLESALRRQTWDTKDIRMNDESIYTPSTVDDSILLIRKSLQKLQTMRWKFDENEYRTGLEKNMGNKVNEKYADHCDYRSTCLTMNYRTCFKEKKIKFAYFEGQNKA</sequence>
<keyword evidence="2" id="KW-1185">Reference proteome</keyword>
<dbReference type="Proteomes" id="UP001608902">
    <property type="component" value="Unassembled WGS sequence"/>
</dbReference>
<reference evidence="1 2" key="1">
    <citation type="submission" date="2024-08" db="EMBL/GenBank/DDBJ databases">
        <title>Gnathostoma spinigerum genome.</title>
        <authorList>
            <person name="Gonzalez-Bertolin B."/>
            <person name="Monzon S."/>
            <person name="Zaballos A."/>
            <person name="Jimenez P."/>
            <person name="Dekumyoy P."/>
            <person name="Varona S."/>
            <person name="Cuesta I."/>
            <person name="Sumanam S."/>
            <person name="Adisakwattana P."/>
            <person name="Gasser R.B."/>
            <person name="Hernandez-Gonzalez A."/>
            <person name="Young N.D."/>
            <person name="Perteguer M.J."/>
        </authorList>
    </citation>
    <scope>NUCLEOTIDE SEQUENCE [LARGE SCALE GENOMIC DNA]</scope>
    <source>
        <strain evidence="1">AL3</strain>
        <tissue evidence="1">Liver</tissue>
    </source>
</reference>
<dbReference type="AlphaFoldDB" id="A0ABD6ETA9"/>
<comment type="caution">
    <text evidence="1">The sequence shown here is derived from an EMBL/GenBank/DDBJ whole genome shotgun (WGS) entry which is preliminary data.</text>
</comment>
<dbReference type="EMBL" id="JBGFUD010005332">
    <property type="protein sequence ID" value="MFH4980278.1"/>
    <property type="molecule type" value="Genomic_DNA"/>
</dbReference>
<evidence type="ECO:0000313" key="1">
    <source>
        <dbReference type="EMBL" id="MFH4980278.1"/>
    </source>
</evidence>
<evidence type="ECO:0000313" key="2">
    <source>
        <dbReference type="Proteomes" id="UP001608902"/>
    </source>
</evidence>
<accession>A0ABD6ETA9</accession>
<name>A0ABD6ETA9_9BILA</name>